<proteinExistence type="predicted"/>
<evidence type="ECO:0000313" key="1">
    <source>
        <dbReference type="EMBL" id="NBC72441.1"/>
    </source>
</evidence>
<keyword evidence="2" id="KW-1185">Reference proteome</keyword>
<dbReference type="OrthoDB" id="2604994at2"/>
<dbReference type="EMBL" id="JAAAMU010000019">
    <property type="protein sequence ID" value="NBC72441.1"/>
    <property type="molecule type" value="Genomic_DNA"/>
</dbReference>
<dbReference type="AlphaFoldDB" id="A0A7X4YVM3"/>
<dbReference type="RefSeq" id="WP_161703443.1">
    <property type="nucleotide sequence ID" value="NZ_JAAAMU010000019.1"/>
</dbReference>
<reference evidence="1 2" key="1">
    <citation type="submission" date="2020-01" db="EMBL/GenBank/DDBJ databases">
        <title>Paenibacillus soybeanensis sp. nov. isolated from the nodules of soybean (Glycine max(L.) Merr).</title>
        <authorList>
            <person name="Wang H."/>
        </authorList>
    </citation>
    <scope>NUCLEOTIDE SEQUENCE [LARGE SCALE GENOMIC DNA]</scope>
    <source>
        <strain evidence="1 2">DSM 23054</strain>
    </source>
</reference>
<evidence type="ECO:0000313" key="2">
    <source>
        <dbReference type="Proteomes" id="UP000558113"/>
    </source>
</evidence>
<name>A0A7X4YVM3_9BACL</name>
<accession>A0A7X4YVM3</accession>
<organism evidence="1 2">
    <name type="scientific">Paenibacillus sacheonensis</name>
    <dbReference type="NCBI Taxonomy" id="742054"/>
    <lineage>
        <taxon>Bacteria</taxon>
        <taxon>Bacillati</taxon>
        <taxon>Bacillota</taxon>
        <taxon>Bacilli</taxon>
        <taxon>Bacillales</taxon>
        <taxon>Paenibacillaceae</taxon>
        <taxon>Paenibacillus</taxon>
    </lineage>
</organism>
<protein>
    <submittedName>
        <fullName evidence="1">Uncharacterized protein</fullName>
    </submittedName>
</protein>
<comment type="caution">
    <text evidence="1">The sequence shown here is derived from an EMBL/GenBank/DDBJ whole genome shotgun (WGS) entry which is preliminary data.</text>
</comment>
<sequence>MYAVQTSAWMKERLDTTRIARLECFRFDREASGQLPPGYDSGDCRGMLIVSTADGESGVGVFHEMRLKGDFVQWACAFQRIKGLTLCDALQTTLLKHEAWGDERTAAVMTAIRALIRPPGDESDARTSLADCFRDSSYCFRHAEAYIIF</sequence>
<gene>
    <name evidence="1" type="ORF">GT003_25880</name>
</gene>
<dbReference type="Proteomes" id="UP000558113">
    <property type="component" value="Unassembled WGS sequence"/>
</dbReference>